<evidence type="ECO:0000256" key="5">
    <source>
        <dbReference type="ARBA" id="ARBA00022801"/>
    </source>
</evidence>
<evidence type="ECO:0000256" key="3">
    <source>
        <dbReference type="ARBA" id="ARBA00022512"/>
    </source>
</evidence>
<gene>
    <name evidence="10" type="primary">LOC104610334</name>
</gene>
<keyword evidence="9" id="KW-1185">Reference proteome</keyword>
<dbReference type="FunFam" id="2.160.20.10:FF:000016">
    <property type="entry name" value="Polygalacturonase 7"/>
    <property type="match status" value="1"/>
</dbReference>
<reference evidence="10" key="1">
    <citation type="submission" date="2025-08" db="UniProtKB">
        <authorList>
            <consortium name="RefSeq"/>
        </authorList>
    </citation>
    <scope>IDENTIFICATION</scope>
</reference>
<protein>
    <submittedName>
        <fullName evidence="10">Polygalacturonase-like</fullName>
    </submittedName>
</protein>
<dbReference type="SMART" id="SM00710">
    <property type="entry name" value="PbH1"/>
    <property type="match status" value="5"/>
</dbReference>
<dbReference type="GeneID" id="104610334"/>
<evidence type="ECO:0000256" key="7">
    <source>
        <dbReference type="ARBA" id="ARBA00023316"/>
    </source>
</evidence>
<organism evidence="9 10">
    <name type="scientific">Nelumbo nucifera</name>
    <name type="common">Sacred lotus</name>
    <dbReference type="NCBI Taxonomy" id="4432"/>
    <lineage>
        <taxon>Eukaryota</taxon>
        <taxon>Viridiplantae</taxon>
        <taxon>Streptophyta</taxon>
        <taxon>Embryophyta</taxon>
        <taxon>Tracheophyta</taxon>
        <taxon>Spermatophyta</taxon>
        <taxon>Magnoliopsida</taxon>
        <taxon>Proteales</taxon>
        <taxon>Nelumbonaceae</taxon>
        <taxon>Nelumbo</taxon>
    </lineage>
</organism>
<keyword evidence="4" id="KW-0964">Secreted</keyword>
<dbReference type="RefSeq" id="XP_010275198.1">
    <property type="nucleotide sequence ID" value="XM_010276896.2"/>
</dbReference>
<evidence type="ECO:0000256" key="8">
    <source>
        <dbReference type="RuleBase" id="RU361169"/>
    </source>
</evidence>
<keyword evidence="6 8" id="KW-0326">Glycosidase</keyword>
<dbReference type="Pfam" id="PF00295">
    <property type="entry name" value="Glyco_hydro_28"/>
    <property type="match status" value="1"/>
</dbReference>
<evidence type="ECO:0000256" key="2">
    <source>
        <dbReference type="ARBA" id="ARBA00008834"/>
    </source>
</evidence>
<dbReference type="SUPFAM" id="SSF51126">
    <property type="entry name" value="Pectin lyase-like"/>
    <property type="match status" value="1"/>
</dbReference>
<evidence type="ECO:0000256" key="6">
    <source>
        <dbReference type="ARBA" id="ARBA00023295"/>
    </source>
</evidence>
<dbReference type="AlphaFoldDB" id="A0A1U8B371"/>
<dbReference type="InterPro" id="IPR012334">
    <property type="entry name" value="Pectin_lyas_fold"/>
</dbReference>
<dbReference type="OrthoDB" id="187139at2759"/>
<dbReference type="eggNOG" id="ENOG502QRN7">
    <property type="taxonomic scope" value="Eukaryota"/>
</dbReference>
<dbReference type="InterPro" id="IPR011050">
    <property type="entry name" value="Pectin_lyase_fold/virulence"/>
</dbReference>
<evidence type="ECO:0000313" key="9">
    <source>
        <dbReference type="Proteomes" id="UP000189703"/>
    </source>
</evidence>
<dbReference type="GO" id="GO:0071555">
    <property type="term" value="P:cell wall organization"/>
    <property type="evidence" value="ECO:0007669"/>
    <property type="project" value="UniProtKB-KW"/>
</dbReference>
<dbReference type="PROSITE" id="PS00502">
    <property type="entry name" value="POLYGALACTURONASE"/>
    <property type="match status" value="1"/>
</dbReference>
<keyword evidence="7" id="KW-0961">Cell wall biogenesis/degradation</keyword>
<dbReference type="PANTHER" id="PTHR31375">
    <property type="match status" value="1"/>
</dbReference>
<dbReference type="InterPro" id="IPR000743">
    <property type="entry name" value="Glyco_hydro_28"/>
</dbReference>
<proteinExistence type="inferred from homology"/>
<keyword evidence="3" id="KW-0134">Cell wall</keyword>
<dbReference type="STRING" id="4432.A0A1U8B371"/>
<dbReference type="KEGG" id="nnu:104610334"/>
<evidence type="ECO:0000256" key="4">
    <source>
        <dbReference type="ARBA" id="ARBA00022525"/>
    </source>
</evidence>
<dbReference type="Proteomes" id="UP000189703">
    <property type="component" value="Unplaced"/>
</dbReference>
<name>A0A1U8B371_NELNU</name>
<dbReference type="GO" id="GO:0005975">
    <property type="term" value="P:carbohydrate metabolic process"/>
    <property type="evidence" value="ECO:0007669"/>
    <property type="project" value="InterPro"/>
</dbReference>
<sequence>MLKPITFPLSLLFVFFFYPAAAASYNVASYGAKANGKTDSSGAFLKAWAMACGSVGPAEIYVPPGRYLLNQAVRFGGKCNNSRTMIRIDGTLLAPSDYRVLGSSERWITFQGVNGVFIYGGTLDGQGSSLWSCKAAGKSCPVGARSLSFVNSRNIVISGLSSINSQLFHITIGGCHNVHVRGVTITAPGDSPNTDGIHVESSSRVAIVSSSMRTGDDCISIGPATRNVWIENIACGPGHGISIGSLGWSLNEAGVQNVTVKTVTFTGTQNGLRIKTWGRPSKGFVKGVLYQNAIMKNVENPIIIDQNYCPHNKDCPGQASGVKISNVRYKHIQGTSATQVAVKFDCSTKNPCTGITLEDVKLSYNENQKAQSSCANVGGTASGLVQPSSCL</sequence>
<evidence type="ECO:0000313" key="10">
    <source>
        <dbReference type="RefSeq" id="XP_010275198.1"/>
    </source>
</evidence>
<dbReference type="OMA" id="CSKMNPC"/>
<comment type="similarity">
    <text evidence="2 8">Belongs to the glycosyl hydrolase 28 family.</text>
</comment>
<comment type="subcellular location">
    <subcellularLocation>
        <location evidence="1">Secreted</location>
        <location evidence="1">Cell wall</location>
    </subcellularLocation>
</comment>
<dbReference type="InterPro" id="IPR006626">
    <property type="entry name" value="PbH1"/>
</dbReference>
<evidence type="ECO:0000256" key="1">
    <source>
        <dbReference type="ARBA" id="ARBA00004191"/>
    </source>
</evidence>
<dbReference type="Gene3D" id="2.160.20.10">
    <property type="entry name" value="Single-stranded right-handed beta-helix, Pectin lyase-like"/>
    <property type="match status" value="1"/>
</dbReference>
<accession>A0A1U8B371</accession>
<keyword evidence="5 8" id="KW-0378">Hydrolase</keyword>
<dbReference type="GO" id="GO:0004650">
    <property type="term" value="F:polygalacturonase activity"/>
    <property type="evidence" value="ECO:0007669"/>
    <property type="project" value="InterPro"/>
</dbReference>
<dbReference type="FunCoup" id="A0A1U8B371">
    <property type="interactions" value="101"/>
</dbReference>